<dbReference type="PANTHER" id="PTHR43353:SF5">
    <property type="entry name" value="SUCCINATE-SEMIALDEHYDE DEHYDROGENASE, MITOCHONDRIAL"/>
    <property type="match status" value="1"/>
</dbReference>
<dbReference type="InterPro" id="IPR015590">
    <property type="entry name" value="Aldehyde_DH_dom"/>
</dbReference>
<dbReference type="AlphaFoldDB" id="A0A1G7KMU8"/>
<evidence type="ECO:0000259" key="2">
    <source>
        <dbReference type="Pfam" id="PF00171"/>
    </source>
</evidence>
<dbReference type="PANTHER" id="PTHR43353">
    <property type="entry name" value="SUCCINATE-SEMIALDEHYDE DEHYDROGENASE, MITOCHONDRIAL"/>
    <property type="match status" value="1"/>
</dbReference>
<reference evidence="4" key="1">
    <citation type="submission" date="2016-10" db="EMBL/GenBank/DDBJ databases">
        <authorList>
            <person name="Varghese N."/>
            <person name="Submissions S."/>
        </authorList>
    </citation>
    <scope>NUCLEOTIDE SEQUENCE [LARGE SCALE GENOMIC DNA]</scope>
    <source>
        <strain evidence="4">CGMCC 1.6992</strain>
    </source>
</reference>
<gene>
    <name evidence="3" type="ORF">SAMN04488243_14722</name>
</gene>
<dbReference type="SUPFAM" id="SSF53720">
    <property type="entry name" value="ALDH-like"/>
    <property type="match status" value="1"/>
</dbReference>
<dbReference type="GO" id="GO:0016620">
    <property type="term" value="F:oxidoreductase activity, acting on the aldehyde or oxo group of donors, NAD or NADP as acceptor"/>
    <property type="evidence" value="ECO:0007669"/>
    <property type="project" value="InterPro"/>
</dbReference>
<dbReference type="FunFam" id="3.40.605.10:FF:000026">
    <property type="entry name" value="Aldehyde dehydrogenase, putative"/>
    <property type="match status" value="1"/>
</dbReference>
<name>A0A1G7KMU8_9DEIN</name>
<feature type="domain" description="Aldehyde dehydrogenase" evidence="2">
    <location>
        <begin position="2"/>
        <end position="127"/>
    </location>
</feature>
<evidence type="ECO:0000256" key="1">
    <source>
        <dbReference type="ARBA" id="ARBA00023002"/>
    </source>
</evidence>
<keyword evidence="4" id="KW-1185">Reference proteome</keyword>
<evidence type="ECO:0000313" key="4">
    <source>
        <dbReference type="Proteomes" id="UP000199446"/>
    </source>
</evidence>
<dbReference type="InterPro" id="IPR050740">
    <property type="entry name" value="Aldehyde_DH_Superfamily"/>
</dbReference>
<evidence type="ECO:0000313" key="3">
    <source>
        <dbReference type="EMBL" id="SDF38364.1"/>
    </source>
</evidence>
<dbReference type="Proteomes" id="UP000199446">
    <property type="component" value="Unassembled WGS sequence"/>
</dbReference>
<accession>A0A1G7KMU8</accession>
<dbReference type="EMBL" id="FNBC01000047">
    <property type="protein sequence ID" value="SDF38364.1"/>
    <property type="molecule type" value="Genomic_DNA"/>
</dbReference>
<dbReference type="OrthoDB" id="1394754at2"/>
<proteinExistence type="predicted"/>
<dbReference type="Gene3D" id="3.40.309.10">
    <property type="entry name" value="Aldehyde Dehydrogenase, Chain A, domain 2"/>
    <property type="match status" value="1"/>
</dbReference>
<feature type="non-terminal residue" evidence="3">
    <location>
        <position position="1"/>
    </location>
</feature>
<dbReference type="RefSeq" id="WP_143004368.1">
    <property type="nucleotide sequence ID" value="NZ_FNBC01000047.1"/>
</dbReference>
<sequence length="131" mass="14037">EAALRKVQTHVEDALAKGARLVAGGEAKGLFFAPTVLLDVKPESLLFREEEAVRWANGFPVGLAAYVFTRDLSRAFRVAEALAYGIVGVNDGVPSTPQAPFGGVKRSGLGREGGKWGLLEYLEVKYVSLGF</sequence>
<dbReference type="Pfam" id="PF00171">
    <property type="entry name" value="Aldedh"/>
    <property type="match status" value="1"/>
</dbReference>
<dbReference type="InterPro" id="IPR016161">
    <property type="entry name" value="Ald_DH/histidinol_DH"/>
</dbReference>
<dbReference type="InterPro" id="IPR016163">
    <property type="entry name" value="Ald_DH_C"/>
</dbReference>
<protein>
    <submittedName>
        <fullName evidence="3">Aldehyde dehydrogenase family protein</fullName>
    </submittedName>
</protein>
<organism evidence="3 4">
    <name type="scientific">Thermus arciformis</name>
    <dbReference type="NCBI Taxonomy" id="482827"/>
    <lineage>
        <taxon>Bacteria</taxon>
        <taxon>Thermotogati</taxon>
        <taxon>Deinococcota</taxon>
        <taxon>Deinococci</taxon>
        <taxon>Thermales</taxon>
        <taxon>Thermaceae</taxon>
        <taxon>Thermus</taxon>
    </lineage>
</organism>
<keyword evidence="1" id="KW-0560">Oxidoreductase</keyword>